<reference evidence="1" key="2">
    <citation type="journal article" date="2023" name="IMA Fungus">
        <title>Comparative genomic study of the Penicillium genus elucidates a diverse pangenome and 15 lateral gene transfer events.</title>
        <authorList>
            <person name="Petersen C."/>
            <person name="Sorensen T."/>
            <person name="Nielsen M.R."/>
            <person name="Sondergaard T.E."/>
            <person name="Sorensen J.L."/>
            <person name="Fitzpatrick D.A."/>
            <person name="Frisvad J.C."/>
            <person name="Nielsen K.L."/>
        </authorList>
    </citation>
    <scope>NUCLEOTIDE SEQUENCE</scope>
    <source>
        <strain evidence="1">IBT 22155</strain>
    </source>
</reference>
<gene>
    <name evidence="1" type="ORF">N7515_010304</name>
</gene>
<dbReference type="Proteomes" id="UP001149079">
    <property type="component" value="Unassembled WGS sequence"/>
</dbReference>
<comment type="caution">
    <text evidence="1">The sequence shown here is derived from an EMBL/GenBank/DDBJ whole genome shotgun (WGS) entry which is preliminary data.</text>
</comment>
<accession>A0A9W9GIJ6</accession>
<sequence length="178" mass="20589">MSSQNSSLPEFVHCMEKVPPPYQRDQYAYTKDGLSCAMIAWMLDLDVRAAMRKRELLRTYQRLCLYIGHMERKCIRTITSTSRLILSGLMDQNKIPYQRYTGEQNGREINTARQLIMPHIKAKFMANAPYPMTAPINTDEELCGTVADAQLFEHRLHQLEVMRYLEGVDPSALTELDK</sequence>
<dbReference type="EMBL" id="JAPQKL010000008">
    <property type="protein sequence ID" value="KAJ5120916.1"/>
    <property type="molecule type" value="Genomic_DNA"/>
</dbReference>
<organism evidence="1 2">
    <name type="scientific">Penicillium bovifimosum</name>
    <dbReference type="NCBI Taxonomy" id="126998"/>
    <lineage>
        <taxon>Eukaryota</taxon>
        <taxon>Fungi</taxon>
        <taxon>Dikarya</taxon>
        <taxon>Ascomycota</taxon>
        <taxon>Pezizomycotina</taxon>
        <taxon>Eurotiomycetes</taxon>
        <taxon>Eurotiomycetidae</taxon>
        <taxon>Eurotiales</taxon>
        <taxon>Aspergillaceae</taxon>
        <taxon>Penicillium</taxon>
    </lineage>
</organism>
<reference evidence="1" key="1">
    <citation type="submission" date="2022-11" db="EMBL/GenBank/DDBJ databases">
        <authorList>
            <person name="Petersen C."/>
        </authorList>
    </citation>
    <scope>NUCLEOTIDE SEQUENCE</scope>
    <source>
        <strain evidence="1">IBT 22155</strain>
    </source>
</reference>
<dbReference type="GeneID" id="81410218"/>
<dbReference type="OrthoDB" id="4335342at2759"/>
<keyword evidence="2" id="KW-1185">Reference proteome</keyword>
<evidence type="ECO:0000313" key="2">
    <source>
        <dbReference type="Proteomes" id="UP001149079"/>
    </source>
</evidence>
<dbReference type="RefSeq" id="XP_056517420.1">
    <property type="nucleotide sequence ID" value="XM_056671047.1"/>
</dbReference>
<dbReference type="AlphaFoldDB" id="A0A9W9GIJ6"/>
<protein>
    <submittedName>
        <fullName evidence="1">Uncharacterized protein</fullName>
    </submittedName>
</protein>
<name>A0A9W9GIJ6_9EURO</name>
<evidence type="ECO:0000313" key="1">
    <source>
        <dbReference type="EMBL" id="KAJ5120916.1"/>
    </source>
</evidence>
<proteinExistence type="predicted"/>